<sequence>MDTDSLYDHEKYQDLMPSYLYLKNESDATDQEAIFLSPKEIEILYQIRNHTTLEGFFSGKILKVWKDEGSKPIYVNTLKKLSDENLIFVFPEFKFLPETSQLTVCLCLVSEKEFKKSNRENLKEIYLNSLSKSAFAIQNYILGCEPFQISELVSIFEYLIAGTASGNFVKESFSIKKWIHSFTFEELLKEETVADSIRFILDNIQEGEYIAVTETTGLFHVADELSGKAFEILRGYYLNQFSKRLKDRFPEAWKHVSEYRREIVIDANHVGSISGIEEKFVQDELKIIGESLEDLVPRSFKDFLILANYISKKHEQERNIRASAEELKSIKMLKTMMSMKNQTLSQFVTINLEEDREFSYSIVDNLKRDPDCISCDWYEKGKKIACLCNKKDDTILSLIRLMTEKYSFKTDLIKNFLYLLKKEKSVLGHLYSNPDFKPALLRLKYSCYKENLSWFSKVLNFLGVYALLESSLEHEESITQFEQLSREIAYKENRKKQLEKIRAEWLSETLVDSETAVTEVAHDPKSKPRSR</sequence>
<keyword evidence="1" id="KW-0540">Nuclease</keyword>
<comment type="caution">
    <text evidence="1">The sequence shown here is derived from an EMBL/GenBank/DDBJ whole genome shotgun (WGS) entry which is preliminary data.</text>
</comment>
<organism evidence="1 2">
    <name type="scientific">Leptospira barantonii</name>
    <dbReference type="NCBI Taxonomy" id="2023184"/>
    <lineage>
        <taxon>Bacteria</taxon>
        <taxon>Pseudomonadati</taxon>
        <taxon>Spirochaetota</taxon>
        <taxon>Spirochaetia</taxon>
        <taxon>Leptospirales</taxon>
        <taxon>Leptospiraceae</taxon>
        <taxon>Leptospira</taxon>
    </lineage>
</organism>
<dbReference type="Proteomes" id="UP000298429">
    <property type="component" value="Unassembled WGS sequence"/>
</dbReference>
<reference evidence="1 2" key="1">
    <citation type="journal article" date="2019" name="PLoS Negl. Trop. Dis.">
        <title>Revisiting the worldwide diversity of Leptospira species in the environment.</title>
        <authorList>
            <person name="Vincent A.T."/>
            <person name="Schiettekatte O."/>
            <person name="Bourhy P."/>
            <person name="Veyrier F.J."/>
            <person name="Picardeau M."/>
        </authorList>
    </citation>
    <scope>NUCLEOTIDE SEQUENCE [LARGE SCALE GENOMIC DNA]</scope>
    <source>
        <strain evidence="1 2">201702444</strain>
    </source>
</reference>
<keyword evidence="1" id="KW-0269">Exonuclease</keyword>
<keyword evidence="1" id="KW-0378">Hydrolase</keyword>
<proteinExistence type="predicted"/>
<evidence type="ECO:0000313" key="1">
    <source>
        <dbReference type="EMBL" id="TGM09579.1"/>
    </source>
</evidence>
<accession>A0A5F2BU26</accession>
<evidence type="ECO:0000313" key="2">
    <source>
        <dbReference type="Proteomes" id="UP000298429"/>
    </source>
</evidence>
<protein>
    <submittedName>
        <fullName evidence="1">Exonuclease</fullName>
    </submittedName>
</protein>
<dbReference type="EMBL" id="RQGN01000012">
    <property type="protein sequence ID" value="TGM09579.1"/>
    <property type="molecule type" value="Genomic_DNA"/>
</dbReference>
<dbReference type="OrthoDB" id="338382at2"/>
<name>A0A5F2BU26_9LEPT</name>
<dbReference type="AlphaFoldDB" id="A0A5F2BU26"/>
<gene>
    <name evidence="1" type="ORF">EHQ76_02165</name>
</gene>
<dbReference type="GO" id="GO:0004527">
    <property type="term" value="F:exonuclease activity"/>
    <property type="evidence" value="ECO:0007669"/>
    <property type="project" value="UniProtKB-KW"/>
</dbReference>
<dbReference type="RefSeq" id="WP_135669542.1">
    <property type="nucleotide sequence ID" value="NZ_RQGN01000012.1"/>
</dbReference>